<reference evidence="1 2" key="1">
    <citation type="journal article" date="2018" name="Mol. Biol. Evol.">
        <title>Analysis of the draft genome of the red seaweed Gracilariopsis chorda provides insights into genome size evolution in Rhodophyta.</title>
        <authorList>
            <person name="Lee J."/>
            <person name="Yang E.C."/>
            <person name="Graf L."/>
            <person name="Yang J.H."/>
            <person name="Qiu H."/>
            <person name="Zel Zion U."/>
            <person name="Chan C.X."/>
            <person name="Stephens T.G."/>
            <person name="Weber A.P.M."/>
            <person name="Boo G.H."/>
            <person name="Boo S.M."/>
            <person name="Kim K.M."/>
            <person name="Shin Y."/>
            <person name="Jung M."/>
            <person name="Lee S.J."/>
            <person name="Yim H.S."/>
            <person name="Lee J.H."/>
            <person name="Bhattacharya D."/>
            <person name="Yoon H.S."/>
        </authorList>
    </citation>
    <scope>NUCLEOTIDE SEQUENCE [LARGE SCALE GENOMIC DNA]</scope>
    <source>
        <strain evidence="1 2">SKKU-2015</strain>
        <tissue evidence="1">Whole body</tissue>
    </source>
</reference>
<gene>
    <name evidence="1" type="ORF">BWQ96_07960</name>
</gene>
<comment type="caution">
    <text evidence="1">The sequence shown here is derived from an EMBL/GenBank/DDBJ whole genome shotgun (WGS) entry which is preliminary data.</text>
</comment>
<organism evidence="1 2">
    <name type="scientific">Gracilariopsis chorda</name>
    <dbReference type="NCBI Taxonomy" id="448386"/>
    <lineage>
        <taxon>Eukaryota</taxon>
        <taxon>Rhodophyta</taxon>
        <taxon>Florideophyceae</taxon>
        <taxon>Rhodymeniophycidae</taxon>
        <taxon>Gracilariales</taxon>
        <taxon>Gracilariaceae</taxon>
        <taxon>Gracilariopsis</taxon>
    </lineage>
</organism>
<name>A0A2V3IJQ2_9FLOR</name>
<keyword evidence="2" id="KW-1185">Reference proteome</keyword>
<dbReference type="EMBL" id="NBIV01000168">
    <property type="protein sequence ID" value="PXF42325.1"/>
    <property type="molecule type" value="Genomic_DNA"/>
</dbReference>
<evidence type="ECO:0000313" key="2">
    <source>
        <dbReference type="Proteomes" id="UP000247409"/>
    </source>
</evidence>
<accession>A0A2V3IJQ2</accession>
<sequence length="241" mass="27321">MLICGVVCRFCKVSGREERPGRKRKATNNAQYYTTPFRPESYRKHNELQHPSKWSEYQALADEKKGDFWDGVVPIKNTLLSHFWSDTTPRLFEFDVTIVEMIVGGMYFDVDDGCGSDDEADEMKVTRCADDRRLPTLTPLEIKKRALRIFVPVRDSPPENGENVPVSAYKLTIKNGSLFDMVVEFASLGSSFCLNSRLVQSMREFTGMACYSGCNSHKVSSFLCVMCASNLQMLCDILTKC</sequence>
<dbReference type="AlphaFoldDB" id="A0A2V3IJQ2"/>
<dbReference type="PANTHER" id="PTHR37067">
    <property type="entry name" value="PX DOMAIN-CONTAINING PROTEIN"/>
    <property type="match status" value="1"/>
</dbReference>
<evidence type="ECO:0000313" key="1">
    <source>
        <dbReference type="EMBL" id="PXF42325.1"/>
    </source>
</evidence>
<dbReference type="OrthoDB" id="104509at2759"/>
<dbReference type="PANTHER" id="PTHR37067:SF3">
    <property type="entry name" value="PX DOMAIN-CONTAINING PROTEIN"/>
    <property type="match status" value="1"/>
</dbReference>
<protein>
    <submittedName>
        <fullName evidence="1">Uncharacterized protein</fullName>
    </submittedName>
</protein>
<proteinExistence type="predicted"/>
<dbReference type="Proteomes" id="UP000247409">
    <property type="component" value="Unassembled WGS sequence"/>
</dbReference>